<feature type="region of interest" description="Disordered" evidence="8">
    <location>
        <begin position="623"/>
        <end position="664"/>
    </location>
</feature>
<evidence type="ECO:0000259" key="10">
    <source>
        <dbReference type="PROSITE" id="PS51283"/>
    </source>
</evidence>
<dbReference type="InterPro" id="IPR038765">
    <property type="entry name" value="Papain-like_cys_pep_sf"/>
</dbReference>
<feature type="compositionally biased region" description="Basic and acidic residues" evidence="8">
    <location>
        <begin position="1"/>
        <end position="11"/>
    </location>
</feature>
<evidence type="ECO:0000256" key="2">
    <source>
        <dbReference type="ARBA" id="ARBA00009085"/>
    </source>
</evidence>
<dbReference type="GO" id="GO:0006508">
    <property type="term" value="P:proteolysis"/>
    <property type="evidence" value="ECO:0007669"/>
    <property type="project" value="UniProtKB-KW"/>
</dbReference>
<organism evidence="11 12">
    <name type="scientific">Xylona heveae (strain CBS 132557 / TC161)</name>
    <dbReference type="NCBI Taxonomy" id="1328760"/>
    <lineage>
        <taxon>Eukaryota</taxon>
        <taxon>Fungi</taxon>
        <taxon>Dikarya</taxon>
        <taxon>Ascomycota</taxon>
        <taxon>Pezizomycotina</taxon>
        <taxon>Xylonomycetes</taxon>
        <taxon>Xylonales</taxon>
        <taxon>Xylonaceae</taxon>
        <taxon>Xylona</taxon>
    </lineage>
</organism>
<dbReference type="CDD" id="cd02674">
    <property type="entry name" value="Peptidase_C19R"/>
    <property type="match status" value="1"/>
</dbReference>
<feature type="compositionally biased region" description="Low complexity" evidence="8">
    <location>
        <begin position="1472"/>
        <end position="1485"/>
    </location>
</feature>
<evidence type="ECO:0000256" key="7">
    <source>
        <dbReference type="ARBA" id="ARBA00022807"/>
    </source>
</evidence>
<evidence type="ECO:0000256" key="3">
    <source>
        <dbReference type="ARBA" id="ARBA00012759"/>
    </source>
</evidence>
<dbReference type="InterPro" id="IPR035927">
    <property type="entry name" value="DUSP-like_sf"/>
</dbReference>
<dbReference type="PANTHER" id="PTHR21646">
    <property type="entry name" value="UBIQUITIN CARBOXYL-TERMINAL HYDROLASE"/>
    <property type="match status" value="1"/>
</dbReference>
<dbReference type="SMART" id="SM00695">
    <property type="entry name" value="DUSP"/>
    <property type="match status" value="1"/>
</dbReference>
<dbReference type="InterPro" id="IPR006615">
    <property type="entry name" value="Pept_C19_DUSP"/>
</dbReference>
<dbReference type="STRING" id="1328760.A0A165G2B1"/>
<dbReference type="PANTHER" id="PTHR21646:SF24">
    <property type="entry name" value="UBIQUITIN CARBOXYL-TERMINAL HYDROLASE"/>
    <property type="match status" value="1"/>
</dbReference>
<dbReference type="OrthoDB" id="952271at2759"/>
<feature type="compositionally biased region" description="Polar residues" evidence="8">
    <location>
        <begin position="24"/>
        <end position="39"/>
    </location>
</feature>
<feature type="compositionally biased region" description="Basic residues" evidence="8">
    <location>
        <begin position="646"/>
        <end position="655"/>
    </location>
</feature>
<feature type="compositionally biased region" description="Basic and acidic residues" evidence="8">
    <location>
        <begin position="342"/>
        <end position="355"/>
    </location>
</feature>
<keyword evidence="6" id="KW-0378">Hydrolase</keyword>
<dbReference type="InterPro" id="IPR001394">
    <property type="entry name" value="Peptidase_C19_UCH"/>
</dbReference>
<accession>A0A165G2B1</accession>
<keyword evidence="4" id="KW-0645">Protease</keyword>
<dbReference type="InParanoid" id="A0A165G2B1"/>
<evidence type="ECO:0000256" key="4">
    <source>
        <dbReference type="ARBA" id="ARBA00022670"/>
    </source>
</evidence>
<reference evidence="11 12" key="1">
    <citation type="journal article" date="2016" name="Fungal Biol.">
        <title>The genome of Xylona heveae provides a window into fungal endophytism.</title>
        <authorList>
            <person name="Gazis R."/>
            <person name="Kuo A."/>
            <person name="Riley R."/>
            <person name="LaButti K."/>
            <person name="Lipzen A."/>
            <person name="Lin J."/>
            <person name="Amirebrahimi M."/>
            <person name="Hesse C.N."/>
            <person name="Spatafora J.W."/>
            <person name="Henrissat B."/>
            <person name="Hainaut M."/>
            <person name="Grigoriev I.V."/>
            <person name="Hibbett D.S."/>
        </authorList>
    </citation>
    <scope>NUCLEOTIDE SEQUENCE [LARGE SCALE GENOMIC DNA]</scope>
    <source>
        <strain evidence="11 12">TC161</strain>
    </source>
</reference>
<dbReference type="GO" id="GO:0004843">
    <property type="term" value="F:cysteine-type deubiquitinase activity"/>
    <property type="evidence" value="ECO:0007669"/>
    <property type="project" value="UniProtKB-EC"/>
</dbReference>
<feature type="compositionally biased region" description="Polar residues" evidence="8">
    <location>
        <begin position="191"/>
        <end position="204"/>
    </location>
</feature>
<feature type="compositionally biased region" description="Low complexity" evidence="8">
    <location>
        <begin position="1140"/>
        <end position="1149"/>
    </location>
</feature>
<keyword evidence="5" id="KW-0833">Ubl conjugation pathway</keyword>
<dbReference type="PROSITE" id="PS51283">
    <property type="entry name" value="DUSP"/>
    <property type="match status" value="1"/>
</dbReference>
<dbReference type="Pfam" id="PF00443">
    <property type="entry name" value="UCH"/>
    <property type="match status" value="1"/>
</dbReference>
<feature type="compositionally biased region" description="Polar residues" evidence="8">
    <location>
        <begin position="1486"/>
        <end position="1530"/>
    </location>
</feature>
<feature type="domain" description="USP" evidence="9">
    <location>
        <begin position="661"/>
        <end position="1424"/>
    </location>
</feature>
<feature type="compositionally biased region" description="Polar residues" evidence="8">
    <location>
        <begin position="259"/>
        <end position="278"/>
    </location>
</feature>
<feature type="compositionally biased region" description="Low complexity" evidence="8">
    <location>
        <begin position="150"/>
        <end position="168"/>
    </location>
</feature>
<feature type="compositionally biased region" description="Polar residues" evidence="8">
    <location>
        <begin position="114"/>
        <end position="130"/>
    </location>
</feature>
<dbReference type="RefSeq" id="XP_018187213.1">
    <property type="nucleotide sequence ID" value="XM_018335237.1"/>
</dbReference>
<evidence type="ECO:0000313" key="12">
    <source>
        <dbReference type="Proteomes" id="UP000076632"/>
    </source>
</evidence>
<gene>
    <name evidence="11" type="ORF">L228DRAFT_269122</name>
</gene>
<dbReference type="Gene3D" id="3.90.70.10">
    <property type="entry name" value="Cysteine proteinases"/>
    <property type="match status" value="2"/>
</dbReference>
<feature type="region of interest" description="Disordered" evidence="8">
    <location>
        <begin position="1442"/>
        <end position="1662"/>
    </location>
</feature>
<dbReference type="GeneID" id="28900374"/>
<dbReference type="InterPro" id="IPR050185">
    <property type="entry name" value="Ub_carboxyl-term_hydrolase"/>
</dbReference>
<feature type="compositionally biased region" description="Basic and acidic residues" evidence="8">
    <location>
        <begin position="1186"/>
        <end position="1197"/>
    </location>
</feature>
<dbReference type="GO" id="GO:0016579">
    <property type="term" value="P:protein deubiquitination"/>
    <property type="evidence" value="ECO:0007669"/>
    <property type="project" value="InterPro"/>
</dbReference>
<evidence type="ECO:0000256" key="1">
    <source>
        <dbReference type="ARBA" id="ARBA00000707"/>
    </source>
</evidence>
<feature type="region of interest" description="Disordered" evidence="8">
    <location>
        <begin position="1"/>
        <end position="289"/>
    </location>
</feature>
<dbReference type="SUPFAM" id="SSF54001">
    <property type="entry name" value="Cysteine proteinases"/>
    <property type="match status" value="1"/>
</dbReference>
<dbReference type="PROSITE" id="PS00972">
    <property type="entry name" value="USP_1"/>
    <property type="match status" value="1"/>
</dbReference>
<keyword evidence="12" id="KW-1185">Reference proteome</keyword>
<feature type="compositionally biased region" description="Basic and acidic residues" evidence="8">
    <location>
        <begin position="232"/>
        <end position="256"/>
    </location>
</feature>
<feature type="compositionally biased region" description="Polar residues" evidence="8">
    <location>
        <begin position="1641"/>
        <end position="1652"/>
    </location>
</feature>
<dbReference type="PROSITE" id="PS50235">
    <property type="entry name" value="USP_3"/>
    <property type="match status" value="1"/>
</dbReference>
<comment type="catalytic activity">
    <reaction evidence="1">
        <text>Thiol-dependent hydrolysis of ester, thioester, amide, peptide and isopeptide bonds formed by the C-terminal Gly of ubiquitin (a 76-residue protein attached to proteins as an intracellular targeting signal).</text>
        <dbReference type="EC" id="3.4.19.12"/>
    </reaction>
</comment>
<dbReference type="Pfam" id="PF06337">
    <property type="entry name" value="DUSP"/>
    <property type="match status" value="1"/>
</dbReference>
<dbReference type="OMA" id="KPRGCTG"/>
<evidence type="ECO:0000256" key="5">
    <source>
        <dbReference type="ARBA" id="ARBA00022786"/>
    </source>
</evidence>
<feature type="compositionally biased region" description="Low complexity" evidence="8">
    <location>
        <begin position="12"/>
        <end position="23"/>
    </location>
</feature>
<evidence type="ECO:0000256" key="8">
    <source>
        <dbReference type="SAM" id="MobiDB-lite"/>
    </source>
</evidence>
<dbReference type="EMBL" id="KV407460">
    <property type="protein sequence ID" value="KZF21658.1"/>
    <property type="molecule type" value="Genomic_DNA"/>
</dbReference>
<feature type="domain" description="DUSP" evidence="10">
    <location>
        <begin position="300"/>
        <end position="424"/>
    </location>
</feature>
<feature type="region of interest" description="Disordered" evidence="8">
    <location>
        <begin position="1136"/>
        <end position="1214"/>
    </location>
</feature>
<proteinExistence type="inferred from homology"/>
<name>A0A165G2B1_XYLHT</name>
<feature type="compositionally biased region" description="Acidic residues" evidence="8">
    <location>
        <begin position="1172"/>
        <end position="1182"/>
    </location>
</feature>
<dbReference type="Gene3D" id="3.30.2230.10">
    <property type="entry name" value="DUSP-like"/>
    <property type="match status" value="1"/>
</dbReference>
<protein>
    <recommendedName>
        <fullName evidence="3">ubiquitinyl hydrolase 1</fullName>
        <ecNumber evidence="3">3.4.19.12</ecNumber>
    </recommendedName>
</protein>
<feature type="region of interest" description="Disordered" evidence="8">
    <location>
        <begin position="342"/>
        <end position="368"/>
    </location>
</feature>
<evidence type="ECO:0000259" key="9">
    <source>
        <dbReference type="PROSITE" id="PS50235"/>
    </source>
</evidence>
<feature type="compositionally biased region" description="Basic and acidic residues" evidence="8">
    <location>
        <begin position="77"/>
        <end position="98"/>
    </location>
</feature>
<sequence>MRSSSGDERIESSTLSGLGYSSTVFSSSRLPKTNFSDSGFDTLGPYAGPDPVSVPQSCHGRGQLTFTTSSPKRRKLSHDSIADDRRDVGHTQSERAHNSDNVCEEELPPPNSAHFCTQSLHCGHNHSISSPSPPGSTRAHHSSGPIEQTSPASGGTSSFSSASLSTPLEPASNASRSEREISGAEYLVTRSFDNQEQTPSTPSLGASAYPQHAMDKEQNLPDRSYSPPMKRPASELEDKVGQEPKSDIDMDRELAPEHASNQMRDVSPNTGSQESQEGSSRKRATSVDMLADEPNSRGLSMLEEQVSKVRELMGQEVVEGQKGYIVSTKWLRRVLSRTAEGQHQEMYSKDDREGDIGPVNSTDIISPDPKLRDLKDEAGEPFVTLRSGLQLGEDYEVVPQEAWDMMVHTHGSDPSSPLIVRYVHNSSPPGATENLQYEVSPPIFTILKLQGPGVTTQLLREKNASSIRIQASRYEPFNVFLKRVKTQANIPLQSKVRVWRIFGDVSETPRSGLRTPADSRSASPAPALPDGQRLLLDLNEFLALRDGSQKELLEDLKDQTASEKYNGRVSLDLVGLGKDETIVLEEQVNGAGGGGWISEAAGRYASRNGVSLDAARSGVNTLQPRKAAVGSDSRRPSPAPSVHSMTTRKRTRKDGRTRGATGLNNLGNTCYMNSALQCVRSVEELTQYFLMDKYKRELNPSNPLSHNGEVAKAYANLLTNLFADVGTTSFSPRTFKNVLGRYNPSFSGYGQQDSQEFLGFLLDGLQEDLNRIQKKPYIEKPDSTDEMTWNHEALKELADKCWDIYKARNDSVVADLFAGTYKSTLLCPACHKVSITFDPFNNLTLQLPIESVWSKEIYFFPRDGRPIRVDVDMDKNGSIRMLKEFVAKKMNVDWQRLIVAEIFKMKFYRMFDDFSAISESNIQRTDEIGVFEVDDVPTNYPAPKKKQRKQRSFGYSYGSYGGGWDEEDEIPHFSSPVADKMLVPVFFRRPAKSTDFRSQSPNLFGVPSYIVLSREEAMDYDSILRKVLRRVATMTTMDICKDDALVQQKAVSQHDEEGDTVLTTKEDASVKSAPVKGEQGLAKNNKDFVPGHLRNLFEMRLLKSNTEMVPTGLNSFEHGNLDFPLIASRMRCKQDAVPVSADTTPSSSSESEETTDGSYEHVEHPQPSNQEGADDSDSEEFQSVERMFEEPSRHNNDKQAPSNTEGADEEEEGPLVRPGEALILDFFDNVYDALFSEDKRDTLRGNATWEDIPIYHDTDLIHRRAMRANRRKAGVSLYDCLDEFGKEEILSENDAWYCPRCKEHRRASKKFELWKAPDILIMHLKRFSANRSFRDKLDVLVDFPIEGLDLGDRVAFKEEGKSTVYDLFAVDNHYGGLGGGHYTAFAQNFYDKCWYEYNDSHVSKRHNPESVVTPAAYLLFYRRRSDKALGGPFFEQILEEAYQEPESPSSSRPESPAPQGAGDGRQLDDSSRSGLSSALAGAGAAHQNQNSNGMNENQQTSAIQLRSGNGETSLAHQKQNNENQPPSYSHQLPAGEQTLEAMDMDDEGLGGSSYGTAPDGSSGYNSYGGPHYMSNQPAWSFESIGHEPTAAPPASDDGGEEDLFDGGSDRAANGSSDGFSDAGNRMQDFADDEGVLGGFDSTPQRRSLTSTPVDDLPTPFSNRAVTTTKEVHVSAAPVTPERDDNEDLPVAEVHVEEGEGVSQ</sequence>
<keyword evidence="7" id="KW-0788">Thiol protease</keyword>
<dbReference type="InterPro" id="IPR028889">
    <property type="entry name" value="USP"/>
</dbReference>
<dbReference type="EC" id="3.4.19.12" evidence="3"/>
<dbReference type="InterPro" id="IPR018200">
    <property type="entry name" value="USP_CS"/>
</dbReference>
<comment type="similarity">
    <text evidence="2">Belongs to the peptidase C19 family.</text>
</comment>
<evidence type="ECO:0000313" key="11">
    <source>
        <dbReference type="EMBL" id="KZF21658.1"/>
    </source>
</evidence>
<feature type="compositionally biased region" description="Low complexity" evidence="8">
    <location>
        <begin position="1444"/>
        <end position="1458"/>
    </location>
</feature>
<dbReference type="Proteomes" id="UP000076632">
    <property type="component" value="Unassembled WGS sequence"/>
</dbReference>
<dbReference type="SUPFAM" id="SSF143791">
    <property type="entry name" value="DUSP-like"/>
    <property type="match status" value="1"/>
</dbReference>
<dbReference type="PROSITE" id="PS00973">
    <property type="entry name" value="USP_2"/>
    <property type="match status" value="1"/>
</dbReference>
<evidence type="ECO:0000256" key="6">
    <source>
        <dbReference type="ARBA" id="ARBA00022801"/>
    </source>
</evidence>